<feature type="region of interest" description="Disordered" evidence="1">
    <location>
        <begin position="39"/>
        <end position="98"/>
    </location>
</feature>
<name>A0A9N9C4I1_9GLOM</name>
<sequence>MIKKQKYNKKYTTSKPPLRNFERNNLFEDESQVMNVEITENKRKRISSHTNVKKKNENEEPSLMDSDNGDSRSCSCISKNIQPQSEQASNASSNESSPSIRSYLPENFYDQCSLTSTLINLALSMINADGQESVITRGKVDRFNMLLESDLGTLQMHLKCLFFRTRVINKQIIDMLMRSLFPDVQHAGASECAALQRWVFGCYRDYNASLRQECSQNTVSQASLVLINRDDSSESLQENFSDNESLQKNFFDSKSLQENFSNNESLQGSFFERSQHNDFECNSSVVLDTSSGSDQLSIIEDIGLQTEENFNEIIVDSRIDF</sequence>
<dbReference type="OrthoDB" id="2440267at2759"/>
<evidence type="ECO:0000313" key="3">
    <source>
        <dbReference type="Proteomes" id="UP000789759"/>
    </source>
</evidence>
<comment type="caution">
    <text evidence="2">The sequence shown here is derived from an EMBL/GenBank/DDBJ whole genome shotgun (WGS) entry which is preliminary data.</text>
</comment>
<protein>
    <submittedName>
        <fullName evidence="2">14869_t:CDS:1</fullName>
    </submittedName>
</protein>
<feature type="compositionally biased region" description="Basic residues" evidence="1">
    <location>
        <begin position="42"/>
        <end position="53"/>
    </location>
</feature>
<accession>A0A9N9C4I1</accession>
<dbReference type="AlphaFoldDB" id="A0A9N9C4I1"/>
<dbReference type="Proteomes" id="UP000789759">
    <property type="component" value="Unassembled WGS sequence"/>
</dbReference>
<feature type="compositionally biased region" description="Polar residues" evidence="1">
    <location>
        <begin position="71"/>
        <end position="82"/>
    </location>
</feature>
<gene>
    <name evidence="2" type="ORF">CPELLU_LOCUS6429</name>
</gene>
<evidence type="ECO:0000256" key="1">
    <source>
        <dbReference type="SAM" id="MobiDB-lite"/>
    </source>
</evidence>
<keyword evidence="3" id="KW-1185">Reference proteome</keyword>
<feature type="region of interest" description="Disordered" evidence="1">
    <location>
        <begin position="1"/>
        <end position="26"/>
    </location>
</feature>
<reference evidence="2" key="1">
    <citation type="submission" date="2021-06" db="EMBL/GenBank/DDBJ databases">
        <authorList>
            <person name="Kallberg Y."/>
            <person name="Tangrot J."/>
            <person name="Rosling A."/>
        </authorList>
    </citation>
    <scope>NUCLEOTIDE SEQUENCE</scope>
    <source>
        <strain evidence="2">FL966</strain>
    </source>
</reference>
<evidence type="ECO:0000313" key="2">
    <source>
        <dbReference type="EMBL" id="CAG8588679.1"/>
    </source>
</evidence>
<dbReference type="EMBL" id="CAJVQA010003987">
    <property type="protein sequence ID" value="CAG8588679.1"/>
    <property type="molecule type" value="Genomic_DNA"/>
</dbReference>
<feature type="compositionally biased region" description="Low complexity" evidence="1">
    <location>
        <begin position="83"/>
        <end position="98"/>
    </location>
</feature>
<organism evidence="2 3">
    <name type="scientific">Cetraspora pellucida</name>
    <dbReference type="NCBI Taxonomy" id="1433469"/>
    <lineage>
        <taxon>Eukaryota</taxon>
        <taxon>Fungi</taxon>
        <taxon>Fungi incertae sedis</taxon>
        <taxon>Mucoromycota</taxon>
        <taxon>Glomeromycotina</taxon>
        <taxon>Glomeromycetes</taxon>
        <taxon>Diversisporales</taxon>
        <taxon>Gigasporaceae</taxon>
        <taxon>Cetraspora</taxon>
    </lineage>
</organism>
<proteinExistence type="predicted"/>